<dbReference type="InterPro" id="IPR018247">
    <property type="entry name" value="EF_Hand_1_Ca_BS"/>
</dbReference>
<dbReference type="Pfam" id="PF13405">
    <property type="entry name" value="EF-hand_6"/>
    <property type="match status" value="1"/>
</dbReference>
<comment type="caution">
    <text evidence="4">The sequence shown here is derived from an EMBL/GenBank/DDBJ whole genome shotgun (WGS) entry which is preliminary data.</text>
</comment>
<feature type="domain" description="EF-hand" evidence="3">
    <location>
        <begin position="38"/>
        <end position="67"/>
    </location>
</feature>
<dbReference type="PANTHER" id="PTHR23050">
    <property type="entry name" value="CALCIUM BINDING PROTEIN"/>
    <property type="match status" value="1"/>
</dbReference>
<dbReference type="Gene3D" id="1.10.238.10">
    <property type="entry name" value="EF-hand"/>
    <property type="match status" value="1"/>
</dbReference>
<dbReference type="InterPro" id="IPR002048">
    <property type="entry name" value="EF_hand_dom"/>
</dbReference>
<accession>A0ABW1M4U4</accession>
<dbReference type="PROSITE" id="PS50222">
    <property type="entry name" value="EF_HAND_2"/>
    <property type="match status" value="2"/>
</dbReference>
<dbReference type="EMBL" id="JBHSPT010000055">
    <property type="protein sequence ID" value="MFC6058391.1"/>
    <property type="molecule type" value="Genomic_DNA"/>
</dbReference>
<dbReference type="RefSeq" id="WP_386401107.1">
    <property type="nucleotide sequence ID" value="NZ_JBHSPT010000055.1"/>
</dbReference>
<dbReference type="InterPro" id="IPR011992">
    <property type="entry name" value="EF-hand-dom_pair"/>
</dbReference>
<dbReference type="SUPFAM" id="SSF47473">
    <property type="entry name" value="EF-hand"/>
    <property type="match status" value="1"/>
</dbReference>
<organism evidence="4 5">
    <name type="scientific">Streptomyces pratens</name>
    <dbReference type="NCBI Taxonomy" id="887456"/>
    <lineage>
        <taxon>Bacteria</taxon>
        <taxon>Bacillati</taxon>
        <taxon>Actinomycetota</taxon>
        <taxon>Actinomycetes</taxon>
        <taxon>Kitasatosporales</taxon>
        <taxon>Streptomycetaceae</taxon>
        <taxon>Streptomyces</taxon>
    </lineage>
</organism>
<evidence type="ECO:0000313" key="4">
    <source>
        <dbReference type="EMBL" id="MFC6058391.1"/>
    </source>
</evidence>
<dbReference type="InterPro" id="IPR050145">
    <property type="entry name" value="Centrin_CML-like"/>
</dbReference>
<evidence type="ECO:0000259" key="3">
    <source>
        <dbReference type="PROSITE" id="PS50222"/>
    </source>
</evidence>
<evidence type="ECO:0000256" key="1">
    <source>
        <dbReference type="ARBA" id="ARBA00022737"/>
    </source>
</evidence>
<gene>
    <name evidence="4" type="ORF">ACFP50_23935</name>
</gene>
<keyword evidence="1" id="KW-0677">Repeat</keyword>
<feature type="domain" description="EF-hand" evidence="3">
    <location>
        <begin position="109"/>
        <end position="144"/>
    </location>
</feature>
<dbReference type="SMART" id="SM00054">
    <property type="entry name" value="EFh"/>
    <property type="match status" value="3"/>
</dbReference>
<name>A0ABW1M4U4_9ACTN</name>
<dbReference type="Pfam" id="PF13202">
    <property type="entry name" value="EF-hand_5"/>
    <property type="match status" value="1"/>
</dbReference>
<dbReference type="Proteomes" id="UP001596242">
    <property type="component" value="Unassembled WGS sequence"/>
</dbReference>
<evidence type="ECO:0000313" key="5">
    <source>
        <dbReference type="Proteomes" id="UP001596242"/>
    </source>
</evidence>
<protein>
    <submittedName>
        <fullName evidence="4">EF-hand domain-containing protein</fullName>
    </submittedName>
</protein>
<keyword evidence="5" id="KW-1185">Reference proteome</keyword>
<evidence type="ECO:0000256" key="2">
    <source>
        <dbReference type="ARBA" id="ARBA00022837"/>
    </source>
</evidence>
<proteinExistence type="predicted"/>
<keyword evidence="2" id="KW-0106">Calcium</keyword>
<dbReference type="PROSITE" id="PS00018">
    <property type="entry name" value="EF_HAND_1"/>
    <property type="match status" value="2"/>
</dbReference>
<sequence>MDRDDLLTLGSQLLSRFGEPATSPKGTALMDGVVRFRDALVAVADQNGDGRLSPQEYRACMTGAFITSPDGFDASFRPPAEAVCSLLDTDGHGAVDEQEFQAWQEVFRTPPADRAAAFRKLDADGNGTLSVDELLGAIRQYYVGLETDAAGNWLYSPVA</sequence>
<reference evidence="5" key="1">
    <citation type="journal article" date="2019" name="Int. J. Syst. Evol. Microbiol.">
        <title>The Global Catalogue of Microorganisms (GCM) 10K type strain sequencing project: providing services to taxonomists for standard genome sequencing and annotation.</title>
        <authorList>
            <consortium name="The Broad Institute Genomics Platform"/>
            <consortium name="The Broad Institute Genome Sequencing Center for Infectious Disease"/>
            <person name="Wu L."/>
            <person name="Ma J."/>
        </authorList>
    </citation>
    <scope>NUCLEOTIDE SEQUENCE [LARGE SCALE GENOMIC DNA]</scope>
    <source>
        <strain evidence="5">JCM 12763</strain>
    </source>
</reference>